<comment type="caution">
    <text evidence="1">The sequence shown here is derived from an EMBL/GenBank/DDBJ whole genome shotgun (WGS) entry which is preliminary data.</text>
</comment>
<name>A0AAD9M339_9PEZI</name>
<proteinExistence type="predicted"/>
<protein>
    <submittedName>
        <fullName evidence="1">Uncharacterized protein</fullName>
    </submittedName>
</protein>
<organism evidence="1 2">
    <name type="scientific">Colletotrichum zoysiae</name>
    <dbReference type="NCBI Taxonomy" id="1216348"/>
    <lineage>
        <taxon>Eukaryota</taxon>
        <taxon>Fungi</taxon>
        <taxon>Dikarya</taxon>
        <taxon>Ascomycota</taxon>
        <taxon>Pezizomycotina</taxon>
        <taxon>Sordariomycetes</taxon>
        <taxon>Hypocreomycetidae</taxon>
        <taxon>Glomerellales</taxon>
        <taxon>Glomerellaceae</taxon>
        <taxon>Colletotrichum</taxon>
        <taxon>Colletotrichum graminicola species complex</taxon>
    </lineage>
</organism>
<dbReference type="EMBL" id="MU842842">
    <property type="protein sequence ID" value="KAK2031259.1"/>
    <property type="molecule type" value="Genomic_DNA"/>
</dbReference>
<reference evidence="1" key="1">
    <citation type="submission" date="2021-06" db="EMBL/GenBank/DDBJ databases">
        <title>Comparative genomics, transcriptomics and evolutionary studies reveal genomic signatures of adaptation to plant cell wall in hemibiotrophic fungi.</title>
        <authorList>
            <consortium name="DOE Joint Genome Institute"/>
            <person name="Baroncelli R."/>
            <person name="Diaz J.F."/>
            <person name="Benocci T."/>
            <person name="Peng M."/>
            <person name="Battaglia E."/>
            <person name="Haridas S."/>
            <person name="Andreopoulos W."/>
            <person name="Labutti K."/>
            <person name="Pangilinan J."/>
            <person name="Floch G.L."/>
            <person name="Makela M.R."/>
            <person name="Henrissat B."/>
            <person name="Grigoriev I.V."/>
            <person name="Crouch J.A."/>
            <person name="De Vries R.P."/>
            <person name="Sukno S.A."/>
            <person name="Thon M.R."/>
        </authorList>
    </citation>
    <scope>NUCLEOTIDE SEQUENCE</scope>
    <source>
        <strain evidence="1">MAFF235873</strain>
    </source>
</reference>
<evidence type="ECO:0000313" key="2">
    <source>
        <dbReference type="Proteomes" id="UP001232148"/>
    </source>
</evidence>
<keyword evidence="2" id="KW-1185">Reference proteome</keyword>
<accession>A0AAD9M339</accession>
<dbReference type="AlphaFoldDB" id="A0AAD9M339"/>
<evidence type="ECO:0000313" key="1">
    <source>
        <dbReference type="EMBL" id="KAK2031259.1"/>
    </source>
</evidence>
<gene>
    <name evidence="1" type="ORF">LX32DRAFT_284313</name>
</gene>
<sequence>MVGVMVAVKGLPSYYNKDFKKGWEPMLDSVQTVSDSPGIAHRVISISKVRTDRIGAALYKTMLNHRWCRVVGEEKISVQRGSSHFRTRRRAV</sequence>
<dbReference type="Gene3D" id="1.20.200.10">
    <property type="entry name" value="Fumarase/aspartase (Central domain)"/>
    <property type="match status" value="1"/>
</dbReference>
<dbReference type="Proteomes" id="UP001232148">
    <property type="component" value="Unassembled WGS sequence"/>
</dbReference>